<name>K1YX97_9BACT</name>
<evidence type="ECO:0000313" key="1">
    <source>
        <dbReference type="EMBL" id="EKD29989.1"/>
    </source>
</evidence>
<evidence type="ECO:0008006" key="2">
    <source>
        <dbReference type="Google" id="ProtNLM"/>
    </source>
</evidence>
<comment type="caution">
    <text evidence="1">The sequence shown here is derived from an EMBL/GenBank/DDBJ whole genome shotgun (WGS) entry which is preliminary data.</text>
</comment>
<reference evidence="1" key="1">
    <citation type="journal article" date="2012" name="Science">
        <title>Fermentation, hydrogen, and sulfur metabolism in multiple uncultivated bacterial phyla.</title>
        <authorList>
            <person name="Wrighton K.C."/>
            <person name="Thomas B.C."/>
            <person name="Sharon I."/>
            <person name="Miller C.S."/>
            <person name="Castelle C.J."/>
            <person name="VerBerkmoes N.C."/>
            <person name="Wilkins M.J."/>
            <person name="Hettich R.L."/>
            <person name="Lipton M.S."/>
            <person name="Williams K.H."/>
            <person name="Long P.E."/>
            <person name="Banfield J.F."/>
        </authorList>
    </citation>
    <scope>NUCLEOTIDE SEQUENCE [LARGE SCALE GENOMIC DNA]</scope>
</reference>
<dbReference type="AlphaFoldDB" id="K1YX97"/>
<dbReference type="InterPro" id="IPR019277">
    <property type="entry name" value="DUF2304"/>
</dbReference>
<gene>
    <name evidence="1" type="ORF">ACD_78C00197G0024</name>
</gene>
<protein>
    <recommendedName>
        <fullName evidence="2">DUF2304 domain-containing protein</fullName>
    </recommendedName>
</protein>
<organism evidence="1">
    <name type="scientific">uncultured bacterium</name>
    <name type="common">gcode 4</name>
    <dbReference type="NCBI Taxonomy" id="1234023"/>
    <lineage>
        <taxon>Bacteria</taxon>
        <taxon>environmental samples</taxon>
    </lineage>
</organism>
<accession>K1YX97</accession>
<sequence length="115" mass="13201">MNLLQAFFIVSGFIISIIAFDIAKRQKFNALHFLVFIGIGIGLLVFTFFPSFLEKTGQVFGIPRGADVLVYVSIVFLFYFVLLLLNKAEKNREDITRLVREIGVLEDKLHQHDHK</sequence>
<dbReference type="EMBL" id="AMFJ01034197">
    <property type="protein sequence ID" value="EKD29989.1"/>
    <property type="molecule type" value="Genomic_DNA"/>
</dbReference>
<proteinExistence type="predicted"/>
<dbReference type="Pfam" id="PF10066">
    <property type="entry name" value="DUF2304"/>
    <property type="match status" value="1"/>
</dbReference>